<dbReference type="OrthoDB" id="8478178at2"/>
<feature type="coiled-coil region" evidence="1">
    <location>
        <begin position="171"/>
        <end position="212"/>
    </location>
</feature>
<organism evidence="2 3">
    <name type="scientific">Vicingus serpentipes</name>
    <dbReference type="NCBI Taxonomy" id="1926625"/>
    <lineage>
        <taxon>Bacteria</taxon>
        <taxon>Pseudomonadati</taxon>
        <taxon>Bacteroidota</taxon>
        <taxon>Flavobacteriia</taxon>
        <taxon>Flavobacteriales</taxon>
        <taxon>Vicingaceae</taxon>
        <taxon>Vicingus</taxon>
    </lineage>
</organism>
<proteinExistence type="predicted"/>
<dbReference type="Proteomes" id="UP000321721">
    <property type="component" value="Unassembled WGS sequence"/>
</dbReference>
<dbReference type="RefSeq" id="WP_147099737.1">
    <property type="nucleotide sequence ID" value="NZ_VOOS01000002.1"/>
</dbReference>
<dbReference type="AlphaFoldDB" id="A0A5C6RW69"/>
<reference evidence="2 3" key="1">
    <citation type="submission" date="2019-08" db="EMBL/GenBank/DDBJ databases">
        <title>Genome of Vicingus serpentipes NCIMB 15042.</title>
        <authorList>
            <person name="Bowman J.P."/>
        </authorList>
    </citation>
    <scope>NUCLEOTIDE SEQUENCE [LARGE SCALE GENOMIC DNA]</scope>
    <source>
        <strain evidence="2 3">NCIMB 15042</strain>
    </source>
</reference>
<evidence type="ECO:0008006" key="4">
    <source>
        <dbReference type="Google" id="ProtNLM"/>
    </source>
</evidence>
<keyword evidence="3" id="KW-1185">Reference proteome</keyword>
<gene>
    <name evidence="2" type="ORF">FRY74_06375</name>
</gene>
<comment type="caution">
    <text evidence="2">The sequence shown here is derived from an EMBL/GenBank/DDBJ whole genome shotgun (WGS) entry which is preliminary data.</text>
</comment>
<protein>
    <recommendedName>
        <fullName evidence="4">DUF4145 domain-containing protein</fullName>
    </recommendedName>
</protein>
<dbReference type="EMBL" id="VOOS01000002">
    <property type="protein sequence ID" value="TXB66195.1"/>
    <property type="molecule type" value="Genomic_DNA"/>
</dbReference>
<sequence>MVESNFEFLVGTPYYKRLKTAEDLVPIDSSLTGSLLRKVLEAFLYQVYNDKEIEFPEKENYKNKARPYSGASLLHQDPFKKVCPDRIIKKLWNCYNLGNDASHPGEFIEEIEITKEEACFMLEWTHDYWVWYLRDTGTPNLKGLKFDKNKIPTKTKAQLTEEEYSKLLLNKDEVTHQLNNDIEEVKKKNDELALENAALKKSNENLESLIKKSEVVYESAGLTEQIGLVWGRVYINFKYRNKDYFAVKYFKDEAGATEKHQILEGRFETSWLYTYFNRQHPKLAVPLVEQGEYDHLDLLNKDTVYYKYKHKYGTPSILIKQLKVDIGNEMDIKTEYLASLLGTDVLNKKFNYSGSYYKSNGVNYRDQLIIKGNDAGFDVAADLLVVMINPGGSKALGSIDYDERAFLDEVKNDFVECEPDVTQYQISRLMLHQNWRKAIVINLFDICDANSKDVIARYVDGSKIKLENLQESIFKDERRRELDKIFEQLSDKAPILIGWGTNKDLLRIKESVYDKVLVPTARKILGDKKEDYQYYHPWPREEHNETKRLNWVSKIIKQLK</sequence>
<accession>A0A5C6RW69</accession>
<name>A0A5C6RW69_9FLAO</name>
<evidence type="ECO:0000313" key="3">
    <source>
        <dbReference type="Proteomes" id="UP000321721"/>
    </source>
</evidence>
<keyword evidence="1" id="KW-0175">Coiled coil</keyword>
<evidence type="ECO:0000256" key="1">
    <source>
        <dbReference type="SAM" id="Coils"/>
    </source>
</evidence>
<evidence type="ECO:0000313" key="2">
    <source>
        <dbReference type="EMBL" id="TXB66195.1"/>
    </source>
</evidence>